<dbReference type="PRINTS" id="PR00032">
    <property type="entry name" value="HTHARAC"/>
</dbReference>
<keyword evidence="3" id="KW-0804">Transcription</keyword>
<dbReference type="PANTHER" id="PTHR46796">
    <property type="entry name" value="HTH-TYPE TRANSCRIPTIONAL ACTIVATOR RHAS-RELATED"/>
    <property type="match status" value="1"/>
</dbReference>
<dbReference type="Gene3D" id="1.10.10.60">
    <property type="entry name" value="Homeodomain-like"/>
    <property type="match status" value="1"/>
</dbReference>
<accession>A0A1M5MGD1</accession>
<dbReference type="InterPro" id="IPR035418">
    <property type="entry name" value="AraC-bd_2"/>
</dbReference>
<organism evidence="5 6">
    <name type="scientific">Bradyrhizobium erythrophlei</name>
    <dbReference type="NCBI Taxonomy" id="1437360"/>
    <lineage>
        <taxon>Bacteria</taxon>
        <taxon>Pseudomonadati</taxon>
        <taxon>Pseudomonadota</taxon>
        <taxon>Alphaproteobacteria</taxon>
        <taxon>Hyphomicrobiales</taxon>
        <taxon>Nitrobacteraceae</taxon>
        <taxon>Bradyrhizobium</taxon>
    </lineage>
</organism>
<dbReference type="Pfam" id="PF12833">
    <property type="entry name" value="HTH_18"/>
    <property type="match status" value="1"/>
</dbReference>
<dbReference type="SMART" id="SM00342">
    <property type="entry name" value="HTH_ARAC"/>
    <property type="match status" value="1"/>
</dbReference>
<dbReference type="InterPro" id="IPR020449">
    <property type="entry name" value="Tscrpt_reg_AraC-type_HTH"/>
</dbReference>
<proteinExistence type="predicted"/>
<dbReference type="RefSeq" id="WP_276329327.1">
    <property type="nucleotide sequence ID" value="NZ_LT670817.1"/>
</dbReference>
<dbReference type="GO" id="GO:0043565">
    <property type="term" value="F:sequence-specific DNA binding"/>
    <property type="evidence" value="ECO:0007669"/>
    <property type="project" value="InterPro"/>
</dbReference>
<evidence type="ECO:0000256" key="2">
    <source>
        <dbReference type="ARBA" id="ARBA00023125"/>
    </source>
</evidence>
<dbReference type="InterPro" id="IPR050204">
    <property type="entry name" value="AraC_XylS_family_regulators"/>
</dbReference>
<dbReference type="Pfam" id="PF14525">
    <property type="entry name" value="AraC_binding_2"/>
    <property type="match status" value="1"/>
</dbReference>
<evidence type="ECO:0000256" key="3">
    <source>
        <dbReference type="ARBA" id="ARBA00023163"/>
    </source>
</evidence>
<dbReference type="PANTHER" id="PTHR46796:SF6">
    <property type="entry name" value="ARAC SUBFAMILY"/>
    <property type="match status" value="1"/>
</dbReference>
<evidence type="ECO:0000313" key="6">
    <source>
        <dbReference type="Proteomes" id="UP000189796"/>
    </source>
</evidence>
<dbReference type="SUPFAM" id="SSF46689">
    <property type="entry name" value="Homeodomain-like"/>
    <property type="match status" value="1"/>
</dbReference>
<feature type="domain" description="HTH araC/xylS-type" evidence="4">
    <location>
        <begin position="190"/>
        <end position="291"/>
    </location>
</feature>
<keyword evidence="2" id="KW-0238">DNA-binding</keyword>
<dbReference type="GO" id="GO:0003700">
    <property type="term" value="F:DNA-binding transcription factor activity"/>
    <property type="evidence" value="ECO:0007669"/>
    <property type="project" value="InterPro"/>
</dbReference>
<dbReference type="InterPro" id="IPR009057">
    <property type="entry name" value="Homeodomain-like_sf"/>
</dbReference>
<reference evidence="5 6" key="1">
    <citation type="submission" date="2016-11" db="EMBL/GenBank/DDBJ databases">
        <authorList>
            <person name="Jaros S."/>
            <person name="Januszkiewicz K."/>
            <person name="Wedrychowicz H."/>
        </authorList>
    </citation>
    <scope>NUCLEOTIDE SEQUENCE [LARGE SCALE GENOMIC DNA]</scope>
    <source>
        <strain evidence="5 6">GAS138</strain>
    </source>
</reference>
<gene>
    <name evidence="5" type="ORF">SAMN05443248_2588</name>
</gene>
<keyword evidence="1" id="KW-0805">Transcription regulation</keyword>
<name>A0A1M5MGD1_9BRAD</name>
<evidence type="ECO:0000259" key="4">
    <source>
        <dbReference type="PROSITE" id="PS01124"/>
    </source>
</evidence>
<dbReference type="AlphaFoldDB" id="A0A1M5MGD1"/>
<protein>
    <submittedName>
        <fullName evidence="5">Transcriptional regulator, AraC family</fullName>
    </submittedName>
</protein>
<dbReference type="InterPro" id="IPR018060">
    <property type="entry name" value="HTH_AraC"/>
</dbReference>
<evidence type="ECO:0000256" key="1">
    <source>
        <dbReference type="ARBA" id="ARBA00023015"/>
    </source>
</evidence>
<dbReference type="EMBL" id="LT670817">
    <property type="protein sequence ID" value="SHG76474.1"/>
    <property type="molecule type" value="Genomic_DNA"/>
</dbReference>
<dbReference type="Proteomes" id="UP000189796">
    <property type="component" value="Chromosome I"/>
</dbReference>
<dbReference type="PROSITE" id="PS01124">
    <property type="entry name" value="HTH_ARAC_FAMILY_2"/>
    <property type="match status" value="1"/>
</dbReference>
<evidence type="ECO:0000313" key="5">
    <source>
        <dbReference type="EMBL" id="SHG76474.1"/>
    </source>
</evidence>
<sequence>MYGREILKLDIEPLQDEPIEVEIRLRALPGLAIATATASPILCSHTTMMIDNDDPVIVVNQSGSATYKQNGHETSLGPGDAILTTNGLAGTAFGHTARRIISWRVSRALIAPLVTNFDEAIGRPIDKGNPALPFFLSYLDVLNDRQPLADPGLRRATVTHMLDLGALMLGARADAAEVANKRGVLAARMRSIKAQILSEIGNPYLTAATVATKHEISTSYVRKLFETEGTSFTEFVLTHRLAAAYRMLTDLRFIDRSISRIAHDAGFNDISHFNRSFRRVYGASPTDVQREVPRSL</sequence>